<reference evidence="13 14" key="1">
    <citation type="submission" date="2015-07" db="EMBL/GenBank/DDBJ databases">
        <title>The genome of Dufourea novaeangliae.</title>
        <authorList>
            <person name="Pan H."/>
            <person name="Kapheim K."/>
        </authorList>
    </citation>
    <scope>NUCLEOTIDE SEQUENCE [LARGE SCALE GENOMIC DNA]</scope>
    <source>
        <strain evidence="13">0120121106</strain>
        <tissue evidence="13">Whole body</tissue>
    </source>
</reference>
<feature type="region of interest" description="Disordered" evidence="10">
    <location>
        <begin position="1297"/>
        <end position="1382"/>
    </location>
</feature>
<keyword evidence="2" id="KW-0479">Metal-binding</keyword>
<feature type="compositionally biased region" description="Basic and acidic residues" evidence="10">
    <location>
        <begin position="904"/>
        <end position="913"/>
    </location>
</feature>
<evidence type="ECO:0000313" key="13">
    <source>
        <dbReference type="EMBL" id="KZC13599.1"/>
    </source>
</evidence>
<dbReference type="FunFam" id="3.40.50.10190:FF:000006">
    <property type="entry name" value="Breast cancer type 1 susceptibility protein homolog"/>
    <property type="match status" value="1"/>
</dbReference>
<feature type="domain" description="RING-type" evidence="11">
    <location>
        <begin position="9"/>
        <end position="33"/>
    </location>
</feature>
<dbReference type="InterPro" id="IPR036420">
    <property type="entry name" value="BRCT_dom_sf"/>
</dbReference>
<evidence type="ECO:0000256" key="10">
    <source>
        <dbReference type="SAM" id="MobiDB-lite"/>
    </source>
</evidence>
<feature type="region of interest" description="Disordered" evidence="10">
    <location>
        <begin position="372"/>
        <end position="445"/>
    </location>
</feature>
<evidence type="ECO:0000256" key="4">
    <source>
        <dbReference type="ARBA" id="ARBA00022763"/>
    </source>
</evidence>
<feature type="compositionally biased region" description="Polar residues" evidence="10">
    <location>
        <begin position="882"/>
        <end position="894"/>
    </location>
</feature>
<feature type="compositionally biased region" description="Basic and acidic residues" evidence="10">
    <location>
        <begin position="130"/>
        <end position="139"/>
    </location>
</feature>
<evidence type="ECO:0000256" key="6">
    <source>
        <dbReference type="ARBA" id="ARBA00022833"/>
    </source>
</evidence>
<dbReference type="Pfam" id="PF00533">
    <property type="entry name" value="BRCT"/>
    <property type="match status" value="1"/>
</dbReference>
<evidence type="ECO:0000256" key="5">
    <source>
        <dbReference type="ARBA" id="ARBA00022771"/>
    </source>
</evidence>
<dbReference type="Pfam" id="PF13923">
    <property type="entry name" value="zf-C3HC4_2"/>
    <property type="match status" value="1"/>
</dbReference>
<feature type="domain" description="BRCT" evidence="12">
    <location>
        <begin position="1540"/>
        <end position="1637"/>
    </location>
</feature>
<feature type="compositionally biased region" description="Polar residues" evidence="10">
    <location>
        <begin position="1228"/>
        <end position="1239"/>
    </location>
</feature>
<sequence>MSEPVKTRCGHRFCGKCIQPVFQSKNASCPLCNCVLQRRSLSKDEHVEIYTSRLQKLIEAIEKDCGSNVLLYTTRPRSTRESCSSENSVRQKFGSEEHNQPSCSYANPKALKKPSSSQTNRNAQKKQRRSKQDKVKIPSTLERKDIRTYYFQQYSQSGVEPLPSDDPDYESDKSKGGKVQRWLETLQNDEFDDLNRIVPVVNNLDDTVICSVSQDNVNKAVTPDHKFMCPTNIIDENYSRDVPSRRSSRDRKSEGDPGRTIETDEPRRTSGTSSRKSSGTSNRKTSDTNNKNRQVSPIDQRPSTSGIAKSKDIGRDRILQEHNQDRIVDVHRTSPCDLLPTAKKNWSSVAQFGKELRSKRRKKIKSLDVSIETKSKKSLNKSVSGEAAQTREPSTRSTTEGTSKRQVAVDNEPSEKRRVFKEVEEHRSRVKSNGSMSEEAQPARESSFITLEEGKHVHIKSLNNHQMNDIIGIVKTDEDFCKSEIENVPRSDEEPDEQFIKRSDLCQTPPLDRSRRSLNEVIHGLKVRAEAQDNSGSPDLLAGHVSPPESVGRSDNRPCSTSTFQSSTPRSNRLSLKRRSTDPKSSVSADTNDVSRLRYVKRDLNREIDRTAGENVGETAARLTSGMKDKPKERNGEGGNVDDLLAGPRGPKANKPQGRNPVIFKKLGKVMKRRRKPVSFLYLGSTRRSLEMKDYIPRLEKPCNPVTVSSPVEHRSENSFGNYTRIPVNVMVEQDKDTSAAMDKEVTTNVGKTQFNPVAPVSSIPKATPTKEVESNKNIVSTTGVSQLRDSEDILFVSLYETQEYQANTSKRPIPEGTSYNDTVKILSPRKDSLLKFLSLESPTTDPLKASKFAQQGDKEPVAKRSSFSGVRGEHSRALIKRSQQGSEVSQIEASPSKKRKRSLSRDKLDQRMKRVPMIVDQTKGEVDSCQTLSSETTYTKNSGKSKTEASDGDTDAEVGEKSMNKHRRACRRIISEASSDTEGTVDLCASSPQNTNVANVAPVRCSPTSKRKRTVSPDSDSYDDVKAILSNWSNEKRIDDIVKLPSYHSSAIRNSMADTRRRHLLRMDVESNPKPSSDPRRRDSSENRAAFDDDSPDFGATIDKITDIRNSGRTTVADKLSERQRNNIMQDNFDEIIANVDTEALIGNYSWNTESKGDSLPMKCSAKNEQGFREKCKESERPQDPGNDHDKTLTPERVNVANRSSKMRDDRLRMKTIESTREEATGRNVNANRSSTINPALRDNDKVAGGPVIAPTLEETCFDHDSLMNITQHQLLIKQFEDDLFAKSGWQTARKNTIEQQTPPRLKNVKQKDAEHSGEEDDIVENTPEVKTKNHSSNSANDFSIQAVSSGKESSTTTPVMRQNGRSAVKTPSSTDDTSTISRTINPLYQSTPKLEVQRKAARTKEKMLKPGPETDKSTKDKIRPLGVQSLNRQRLCFVCSGLLLDQIKQVQRLAGEVNARYVTKFDREVTHVIVKADETNNGASKTLKYLQGVAYRKWIVGFQWVIDSLTEKKLISEERYEVVDCTTLEAGPRNSRLRQKDLFEGFVFLCVEPYVDVSVEQYQELLRATGATVVHSFDALAAVKTNLKIIMTQGDIYDHELIQWHRKTRGVPVVHDWVVECISQYKLVSFYPYLQELSQQDVLALGFPEFLVEEEPDEDSDSMGDVST</sequence>
<feature type="compositionally biased region" description="Polar residues" evidence="10">
    <location>
        <begin position="557"/>
        <end position="574"/>
    </location>
</feature>
<dbReference type="EMBL" id="KQ435007">
    <property type="protein sequence ID" value="KZC13599.1"/>
    <property type="molecule type" value="Genomic_DNA"/>
</dbReference>
<feature type="compositionally biased region" description="Polar residues" evidence="10">
    <location>
        <begin position="1336"/>
        <end position="1373"/>
    </location>
</feature>
<dbReference type="GO" id="GO:0000724">
    <property type="term" value="P:double-strand break repair via homologous recombination"/>
    <property type="evidence" value="ECO:0007669"/>
    <property type="project" value="TreeGrafter"/>
</dbReference>
<feature type="compositionally biased region" description="Basic and acidic residues" evidence="10">
    <location>
        <begin position="250"/>
        <end position="268"/>
    </location>
</feature>
<feature type="region of interest" description="Disordered" evidence="10">
    <location>
        <begin position="1224"/>
        <end position="1244"/>
    </location>
</feature>
<feature type="region of interest" description="Disordered" evidence="10">
    <location>
        <begin position="1172"/>
        <end position="1197"/>
    </location>
</feature>
<evidence type="ECO:0000256" key="9">
    <source>
        <dbReference type="PROSITE-ProRule" id="PRU00175"/>
    </source>
</evidence>
<keyword evidence="6" id="KW-0862">Zinc</keyword>
<feature type="domain" description="BRCT" evidence="12">
    <location>
        <begin position="1450"/>
        <end position="1524"/>
    </location>
</feature>
<dbReference type="PROSITE" id="PS00518">
    <property type="entry name" value="ZF_RING_1"/>
    <property type="match status" value="1"/>
</dbReference>
<dbReference type="GO" id="GO:0031436">
    <property type="term" value="C:BRCA1-BARD1 complex"/>
    <property type="evidence" value="ECO:0007669"/>
    <property type="project" value="TreeGrafter"/>
</dbReference>
<feature type="compositionally biased region" description="Low complexity" evidence="10">
    <location>
        <begin position="269"/>
        <end position="283"/>
    </location>
</feature>
<keyword evidence="14" id="KW-1185">Reference proteome</keyword>
<evidence type="ECO:0000256" key="7">
    <source>
        <dbReference type="ARBA" id="ARBA00023204"/>
    </source>
</evidence>
<dbReference type="InterPro" id="IPR031099">
    <property type="entry name" value="BRCA1-associated"/>
</dbReference>
<name>A0A154PP07_DUFNO</name>
<dbReference type="GO" id="GO:0004842">
    <property type="term" value="F:ubiquitin-protein transferase activity"/>
    <property type="evidence" value="ECO:0007669"/>
    <property type="project" value="TreeGrafter"/>
</dbReference>
<feature type="compositionally biased region" description="Basic and acidic residues" evidence="10">
    <location>
        <begin position="486"/>
        <end position="504"/>
    </location>
</feature>
<dbReference type="GO" id="GO:0008270">
    <property type="term" value="F:zinc ion binding"/>
    <property type="evidence" value="ECO:0007669"/>
    <property type="project" value="UniProtKB-KW"/>
</dbReference>
<feature type="region of interest" description="Disordered" evidence="10">
    <location>
        <begin position="238"/>
        <end position="316"/>
    </location>
</feature>
<dbReference type="GO" id="GO:0070531">
    <property type="term" value="C:BRCA1-A complex"/>
    <property type="evidence" value="ECO:0007669"/>
    <property type="project" value="TreeGrafter"/>
</dbReference>
<evidence type="ECO:0000256" key="3">
    <source>
        <dbReference type="ARBA" id="ARBA00022737"/>
    </source>
</evidence>
<feature type="region of interest" description="Disordered" evidence="10">
    <location>
        <begin position="847"/>
        <end position="965"/>
    </location>
</feature>
<keyword evidence="4" id="KW-0227">DNA damage</keyword>
<feature type="region of interest" description="Disordered" evidence="10">
    <location>
        <begin position="76"/>
        <end position="139"/>
    </location>
</feature>
<dbReference type="SUPFAM" id="SSF57850">
    <property type="entry name" value="RING/U-box"/>
    <property type="match status" value="1"/>
</dbReference>
<dbReference type="InterPro" id="IPR001357">
    <property type="entry name" value="BRCT_dom"/>
</dbReference>
<keyword evidence="8" id="KW-0539">Nucleus</keyword>
<feature type="compositionally biased region" description="Polar residues" evidence="10">
    <location>
        <begin position="287"/>
        <end position="307"/>
    </location>
</feature>
<feature type="region of interest" description="Disordered" evidence="10">
    <location>
        <begin position="486"/>
        <end position="512"/>
    </location>
</feature>
<dbReference type="InterPro" id="IPR017907">
    <property type="entry name" value="Znf_RING_CS"/>
</dbReference>
<feature type="region of interest" description="Disordered" evidence="10">
    <location>
        <begin position="1066"/>
        <end position="1102"/>
    </location>
</feature>
<organism evidence="13 14">
    <name type="scientific">Dufourea novaeangliae</name>
    <name type="common">Sweat bee</name>
    <dbReference type="NCBI Taxonomy" id="178035"/>
    <lineage>
        <taxon>Eukaryota</taxon>
        <taxon>Metazoa</taxon>
        <taxon>Ecdysozoa</taxon>
        <taxon>Arthropoda</taxon>
        <taxon>Hexapoda</taxon>
        <taxon>Insecta</taxon>
        <taxon>Pterygota</taxon>
        <taxon>Neoptera</taxon>
        <taxon>Endopterygota</taxon>
        <taxon>Hymenoptera</taxon>
        <taxon>Apocrita</taxon>
        <taxon>Aculeata</taxon>
        <taxon>Apoidea</taxon>
        <taxon>Anthophila</taxon>
        <taxon>Halictidae</taxon>
        <taxon>Rophitinae</taxon>
        <taxon>Dufourea</taxon>
    </lineage>
</organism>
<accession>A0A154PP07</accession>
<dbReference type="PROSITE" id="PS50089">
    <property type="entry name" value="ZF_RING_2"/>
    <property type="match status" value="1"/>
</dbReference>
<keyword evidence="7" id="KW-0234">DNA repair</keyword>
<evidence type="ECO:0000256" key="1">
    <source>
        <dbReference type="ARBA" id="ARBA00004123"/>
    </source>
</evidence>
<dbReference type="STRING" id="178035.A0A154PP07"/>
<dbReference type="Gene3D" id="3.30.40.10">
    <property type="entry name" value="Zinc/RING finger domain, C3HC4 (zinc finger)"/>
    <property type="match status" value="1"/>
</dbReference>
<feature type="compositionally biased region" description="Basic and acidic residues" evidence="10">
    <location>
        <begin position="413"/>
        <end position="427"/>
    </location>
</feature>
<dbReference type="GO" id="GO:0045944">
    <property type="term" value="P:positive regulation of transcription by RNA polymerase II"/>
    <property type="evidence" value="ECO:0007669"/>
    <property type="project" value="TreeGrafter"/>
</dbReference>
<gene>
    <name evidence="13" type="ORF">WN55_05151</name>
</gene>
<feature type="compositionally biased region" description="Basic and acidic residues" evidence="10">
    <location>
        <begin position="1066"/>
        <end position="1092"/>
    </location>
</feature>
<evidence type="ECO:0000256" key="8">
    <source>
        <dbReference type="ARBA" id="ARBA00023242"/>
    </source>
</evidence>
<dbReference type="OrthoDB" id="6105938at2759"/>
<comment type="subcellular location">
    <subcellularLocation>
        <location evidence="1">Nucleus</location>
    </subcellularLocation>
</comment>
<feature type="compositionally biased region" description="Basic and acidic residues" evidence="10">
    <location>
        <begin position="627"/>
        <end position="636"/>
    </location>
</feature>
<dbReference type="PANTHER" id="PTHR13763">
    <property type="entry name" value="BREAST CANCER TYPE 1 SUSCEPTIBILITY PROTEIN BRCA1"/>
    <property type="match status" value="1"/>
</dbReference>
<dbReference type="Gene3D" id="3.40.50.10190">
    <property type="entry name" value="BRCT domain"/>
    <property type="match status" value="2"/>
</dbReference>
<dbReference type="InterPro" id="IPR013083">
    <property type="entry name" value="Znf_RING/FYVE/PHD"/>
</dbReference>
<evidence type="ECO:0000259" key="11">
    <source>
        <dbReference type="PROSITE" id="PS50089"/>
    </source>
</evidence>
<proteinExistence type="predicted"/>
<feature type="compositionally biased region" description="Basic and acidic residues" evidence="10">
    <location>
        <begin position="1172"/>
        <end position="1195"/>
    </location>
</feature>
<evidence type="ECO:0000313" key="14">
    <source>
        <dbReference type="Proteomes" id="UP000076502"/>
    </source>
</evidence>
<feature type="region of interest" description="Disordered" evidence="10">
    <location>
        <begin position="154"/>
        <end position="177"/>
    </location>
</feature>
<feature type="region of interest" description="Disordered" evidence="10">
    <location>
        <begin position="610"/>
        <end position="660"/>
    </location>
</feature>
<feature type="compositionally biased region" description="Polar residues" evidence="10">
    <location>
        <begin position="391"/>
        <end position="405"/>
    </location>
</feature>
<feature type="compositionally biased region" description="Polar residues" evidence="10">
    <location>
        <begin position="81"/>
        <end position="90"/>
    </location>
</feature>
<dbReference type="PROSITE" id="PS50172">
    <property type="entry name" value="BRCT"/>
    <property type="match status" value="2"/>
</dbReference>
<feature type="region of interest" description="Disordered" evidence="10">
    <location>
        <begin position="529"/>
        <end position="590"/>
    </location>
</feature>
<evidence type="ECO:0000256" key="2">
    <source>
        <dbReference type="ARBA" id="ARBA00022723"/>
    </source>
</evidence>
<dbReference type="PANTHER" id="PTHR13763:SF0">
    <property type="entry name" value="BREAST CANCER TYPE 1 SUSCEPTIBILITY PROTEIN"/>
    <property type="match status" value="1"/>
</dbReference>
<evidence type="ECO:0000259" key="12">
    <source>
        <dbReference type="PROSITE" id="PS50172"/>
    </source>
</evidence>
<feature type="compositionally biased region" description="Polar residues" evidence="10">
    <location>
        <begin position="929"/>
        <end position="945"/>
    </location>
</feature>
<protein>
    <submittedName>
        <fullName evidence="13">Breast cancer type 1 susceptibility protein like protein</fullName>
    </submittedName>
</protein>
<keyword evidence="5 9" id="KW-0863">Zinc-finger</keyword>
<dbReference type="Proteomes" id="UP000076502">
    <property type="component" value="Unassembled WGS sequence"/>
</dbReference>
<dbReference type="InterPro" id="IPR001841">
    <property type="entry name" value="Znf_RING"/>
</dbReference>
<dbReference type="SMART" id="SM00292">
    <property type="entry name" value="BRCT"/>
    <property type="match status" value="2"/>
</dbReference>
<dbReference type="SUPFAM" id="SSF52113">
    <property type="entry name" value="BRCT domain"/>
    <property type="match status" value="2"/>
</dbReference>
<keyword evidence="3" id="KW-0677">Repeat</keyword>